<feature type="region of interest" description="Disordered" evidence="1">
    <location>
        <begin position="1255"/>
        <end position="1285"/>
    </location>
</feature>
<keyword evidence="5" id="KW-1185">Reference proteome</keyword>
<evidence type="ECO:0000256" key="2">
    <source>
        <dbReference type="SAM" id="Phobius"/>
    </source>
</evidence>
<dbReference type="SMART" id="SM00220">
    <property type="entry name" value="S_TKc"/>
    <property type="match status" value="1"/>
</dbReference>
<evidence type="ECO:0000259" key="3">
    <source>
        <dbReference type="PROSITE" id="PS50011"/>
    </source>
</evidence>
<dbReference type="Pfam" id="PF26616">
    <property type="entry name" value="CorA-like"/>
    <property type="match status" value="1"/>
</dbReference>
<feature type="transmembrane region" description="Helical" evidence="2">
    <location>
        <begin position="542"/>
        <end position="565"/>
    </location>
</feature>
<dbReference type="PROSITE" id="PS00108">
    <property type="entry name" value="PROTEIN_KINASE_ST"/>
    <property type="match status" value="1"/>
</dbReference>
<dbReference type="GO" id="GO:0004674">
    <property type="term" value="F:protein serine/threonine kinase activity"/>
    <property type="evidence" value="ECO:0007669"/>
    <property type="project" value="TreeGrafter"/>
</dbReference>
<accession>A0AA40C5K4</accession>
<dbReference type="InterPro" id="IPR011009">
    <property type="entry name" value="Kinase-like_dom_sf"/>
</dbReference>
<organism evidence="4 5">
    <name type="scientific">Bombardia bombarda</name>
    <dbReference type="NCBI Taxonomy" id="252184"/>
    <lineage>
        <taxon>Eukaryota</taxon>
        <taxon>Fungi</taxon>
        <taxon>Dikarya</taxon>
        <taxon>Ascomycota</taxon>
        <taxon>Pezizomycotina</taxon>
        <taxon>Sordariomycetes</taxon>
        <taxon>Sordariomycetidae</taxon>
        <taxon>Sordariales</taxon>
        <taxon>Lasiosphaeriaceae</taxon>
        <taxon>Bombardia</taxon>
    </lineage>
</organism>
<feature type="region of interest" description="Disordered" evidence="1">
    <location>
        <begin position="301"/>
        <end position="353"/>
    </location>
</feature>
<evidence type="ECO:0000313" key="4">
    <source>
        <dbReference type="EMBL" id="KAK0625103.1"/>
    </source>
</evidence>
<evidence type="ECO:0000256" key="1">
    <source>
        <dbReference type="SAM" id="MobiDB-lite"/>
    </source>
</evidence>
<feature type="compositionally biased region" description="Low complexity" evidence="1">
    <location>
        <begin position="1255"/>
        <end position="1274"/>
    </location>
</feature>
<feature type="transmembrane region" description="Helical" evidence="2">
    <location>
        <begin position="586"/>
        <end position="608"/>
    </location>
</feature>
<proteinExistence type="predicted"/>
<dbReference type="InterPro" id="IPR000719">
    <property type="entry name" value="Prot_kinase_dom"/>
</dbReference>
<dbReference type="Proteomes" id="UP001174934">
    <property type="component" value="Unassembled WGS sequence"/>
</dbReference>
<dbReference type="InterPro" id="IPR008271">
    <property type="entry name" value="Ser/Thr_kinase_AS"/>
</dbReference>
<dbReference type="GO" id="GO:0005634">
    <property type="term" value="C:nucleus"/>
    <property type="evidence" value="ECO:0007669"/>
    <property type="project" value="TreeGrafter"/>
</dbReference>
<gene>
    <name evidence="4" type="ORF">B0T17DRAFT_491912</name>
</gene>
<keyword evidence="2" id="KW-0812">Transmembrane</keyword>
<dbReference type="CDD" id="cd00180">
    <property type="entry name" value="PKc"/>
    <property type="match status" value="1"/>
</dbReference>
<dbReference type="Gene3D" id="1.10.510.10">
    <property type="entry name" value="Transferase(Phosphotransferase) domain 1"/>
    <property type="match status" value="1"/>
</dbReference>
<sequence length="1516" mass="172600">MPPPEDSDAVVQFTRSRDAPGEYPLNVVRTESFGHSLKSFKKRLTDPNQFESSYRALYIRDLPDNKDAFEKAAKLETVEQVDSKLAKTAMDPWWRFVFLHTQTSRDPLGCSQEQLTLLLTHLQVMPSFSELVFNFRKRDRPLTHAIFRHENYLEDNSPSLRLPHLGRSGIQIQHAFNLLTVEKEPEHTNPWPLRHATLYHSFDVETGRFVCILIKGNRELTTRIIDAPERSRHLRPDSPRTRERSFAASLQVHLIMLEWCSENWSEYIADMEDFLSRRSLQAKVAPVAAIASPVPLAEGISRRGTTRTVPSISRQSTFAQSSHQQQQQQQQDGTVSPPTGPIGGAPGMNPRRISSRTLSGFLRRQSGLERRQSNLSQQSNTMWEELNSPLSKLEELESRFDFGELQALNIIGDEIDKSIVALEQNKEVVVQVREQYETATTSHAFTTLMDQAQCKGEIATFFRRVRTIERELEGHRQRLLAMVRGIDHDQQLFEALNQHTSIQSSKAFSLLAQTSTTEMMKWTEKMHHIAIKTKQETLSMHVITVFTLIFLPGTFLATFFSSGVLNWDDDGKLGSEWVIRQQGLRLFLMICLPMMVVIIAGWALLYWYGRQRTNKHKLELQLERGLGLGSDGNVNGMGEKGGMGNQQRLSVVGEEMGLGIAPKMALANPEPFTKFFTFVAKTKKAHIGRDLDGNEHYYIPYSKLRDYWQVSRINLALSAVPNPRPIDAEVIRKYYLRTFSTLVYTGPNALSNLPTHFIPRNLSDVKLPLSKQPVEWPDTPFLNDLFNSFCDNQWLFFPLCFTKKLLQDNPLDPRHILPIDPPETIVKGHIASILRITIHDDYNGLLYRNEEMPKDRTFVFKVYHKSEGTYERELGALKSLSVRQPPVPNVVKFYGAFRQQKSFCLILEYVNGGNLADYFRNVPKPSTAEEVALFWKSLFPVFRGLYGIHQLILYDDKAFIGYVIHEDLKPDNILLARGPSGSPYDFTPKIADFGLYSQVRKSSKSNNSEMIGLDNSGNQQFKCCRHTYHRQKGGINIINTASDIFSMGAVLSHTSAWVTGGLPAQKEYYQARYNHHREQLPRFRSSGYEGCFHDSCEPLDIIKNVCHKTILRRCCTLDIYTSVVLELVEKYMLVGPTKDRWPAQNILEKFQEKFVADQESPPQTPSIRTPNAESPASIITTPWMDPIFSPPLASSPSTVDGLSITDGTRPDRPAKSTSFFPNMTPVFTVSTDDTAGGSTWSRLPGDVSKLTAETSFNSGTGGTTSSHGTGFSRGFRSRHEGTPAQPETQNLVNYLEHNLGGRDQLFFIDDSYTMSEHHDTIRDGFLALSCIAKRLDPNMVELAFASQPRKIYKARKTRRLRELVSTHKDYKCKPEMMQDRFSELVDHVLIPKLPYRLWGMNINPRARKRVSVYIFTDGNWGPNGRKECGVERSVQRLVEVMKERKLDRNQVSLHFVRFGDRENGKAHLKRLDSGGLVGDDWDIVDVKHIKGSVAHIMFGPLDRTNDDVPEGARDWM</sequence>
<dbReference type="GO" id="GO:0044773">
    <property type="term" value="P:mitotic DNA damage checkpoint signaling"/>
    <property type="evidence" value="ECO:0007669"/>
    <property type="project" value="TreeGrafter"/>
</dbReference>
<name>A0AA40C5K4_9PEZI</name>
<dbReference type="PANTHER" id="PTHR44167:SF24">
    <property type="entry name" value="SERINE_THREONINE-PROTEIN KINASE CHK2"/>
    <property type="match status" value="1"/>
</dbReference>
<dbReference type="SUPFAM" id="SSF56112">
    <property type="entry name" value="Protein kinase-like (PK-like)"/>
    <property type="match status" value="1"/>
</dbReference>
<feature type="domain" description="Protein kinase" evidence="3">
    <location>
        <begin position="819"/>
        <end position="1155"/>
    </location>
</feature>
<dbReference type="Pfam" id="PF00069">
    <property type="entry name" value="Pkinase"/>
    <property type="match status" value="1"/>
</dbReference>
<feature type="compositionally biased region" description="Polar residues" evidence="1">
    <location>
        <begin position="306"/>
        <end position="323"/>
    </location>
</feature>
<dbReference type="Gene3D" id="1.20.58.340">
    <property type="entry name" value="Magnesium transport protein CorA, transmembrane region"/>
    <property type="match status" value="1"/>
</dbReference>
<dbReference type="PANTHER" id="PTHR44167">
    <property type="entry name" value="OVARIAN-SPECIFIC SERINE/THREONINE-PROTEIN KINASE LOK-RELATED"/>
    <property type="match status" value="1"/>
</dbReference>
<comment type="caution">
    <text evidence="4">The sequence shown here is derived from an EMBL/GenBank/DDBJ whole genome shotgun (WGS) entry which is preliminary data.</text>
</comment>
<dbReference type="GO" id="GO:0005524">
    <property type="term" value="F:ATP binding"/>
    <property type="evidence" value="ECO:0007669"/>
    <property type="project" value="InterPro"/>
</dbReference>
<dbReference type="EMBL" id="JAULSR010000003">
    <property type="protein sequence ID" value="KAK0625103.1"/>
    <property type="molecule type" value="Genomic_DNA"/>
</dbReference>
<reference evidence="4" key="1">
    <citation type="submission" date="2023-06" db="EMBL/GenBank/DDBJ databases">
        <title>Genome-scale phylogeny and comparative genomics of the fungal order Sordariales.</title>
        <authorList>
            <consortium name="Lawrence Berkeley National Laboratory"/>
            <person name="Hensen N."/>
            <person name="Bonometti L."/>
            <person name="Westerberg I."/>
            <person name="Brannstrom I.O."/>
            <person name="Guillou S."/>
            <person name="Cros-Aarteil S."/>
            <person name="Calhoun S."/>
            <person name="Haridas S."/>
            <person name="Kuo A."/>
            <person name="Mondo S."/>
            <person name="Pangilinan J."/>
            <person name="Riley R."/>
            <person name="LaButti K."/>
            <person name="Andreopoulos B."/>
            <person name="Lipzen A."/>
            <person name="Chen C."/>
            <person name="Yanf M."/>
            <person name="Daum C."/>
            <person name="Ng V."/>
            <person name="Clum A."/>
            <person name="Steindorff A."/>
            <person name="Ohm R."/>
            <person name="Martin F."/>
            <person name="Silar P."/>
            <person name="Natvig D."/>
            <person name="Lalanne C."/>
            <person name="Gautier V."/>
            <person name="Ament-velasquez S.L."/>
            <person name="Kruys A."/>
            <person name="Hutchinson M.I."/>
            <person name="Powell A.J."/>
            <person name="Barry K."/>
            <person name="Miller A.N."/>
            <person name="Grigoriev I.V."/>
            <person name="Debuchy R."/>
            <person name="Gladieux P."/>
            <person name="Thoren M.H."/>
            <person name="Johannesson H."/>
        </authorList>
    </citation>
    <scope>NUCLEOTIDE SEQUENCE</scope>
    <source>
        <strain evidence="4">SMH3391-2</strain>
    </source>
</reference>
<dbReference type="InterPro" id="IPR058257">
    <property type="entry name" value="CorA-like_dom"/>
</dbReference>
<keyword evidence="2" id="KW-1133">Transmembrane helix</keyword>
<dbReference type="PROSITE" id="PS50011">
    <property type="entry name" value="PROTEIN_KINASE_DOM"/>
    <property type="match status" value="1"/>
</dbReference>
<keyword evidence="2" id="KW-0472">Membrane</keyword>
<protein>
    <recommendedName>
        <fullName evidence="3">Protein kinase domain-containing protein</fullName>
    </recommendedName>
</protein>
<evidence type="ECO:0000313" key="5">
    <source>
        <dbReference type="Proteomes" id="UP001174934"/>
    </source>
</evidence>